<dbReference type="AlphaFoldDB" id="R9PD90"/>
<name>R9PD90_PSEHS</name>
<proteinExistence type="predicted"/>
<sequence>MHRYDAPDVFTLSDSTCELTTLHLMDLLDSSQQGTIQLTSSSAVLARDAADRRESAASSGWLASADPPAAARRDKVVPLVAVAQNYCSSRARRLVTAATFGPTLPLLLSLTEGCTIRSSARQPGPGCQSGYIVVGMLSFVSTSQRASEQHSQPTRNRNRNRNKLSGKSHGSQPLVDTASAS</sequence>
<dbReference type="GeneID" id="24108936"/>
<protein>
    <submittedName>
        <fullName evidence="2">Uncharacterized protein</fullName>
    </submittedName>
</protein>
<accession>R9PD90</accession>
<dbReference type="HOGENOM" id="CLU_1489636_0_0_1"/>
<feature type="region of interest" description="Disordered" evidence="1">
    <location>
        <begin position="143"/>
        <end position="181"/>
    </location>
</feature>
<evidence type="ECO:0000313" key="3">
    <source>
        <dbReference type="Proteomes" id="UP000014071"/>
    </source>
</evidence>
<dbReference type="Proteomes" id="UP000014071">
    <property type="component" value="Unassembled WGS sequence"/>
</dbReference>
<dbReference type="EMBL" id="DF238800">
    <property type="protein sequence ID" value="GAC96070.1"/>
    <property type="molecule type" value="Genomic_DNA"/>
</dbReference>
<gene>
    <name evidence="2" type="ORF">PHSY_003649</name>
</gene>
<feature type="compositionally biased region" description="Basic residues" evidence="1">
    <location>
        <begin position="156"/>
        <end position="166"/>
    </location>
</feature>
<reference evidence="3" key="1">
    <citation type="journal article" date="2013" name="Genome Announc.">
        <title>Draft genome sequence of the basidiomycetous yeast-like fungus Pseudozyma hubeiensis SY62, which produces an abundant amount of the biosurfactant mannosylerythritol lipids.</title>
        <authorList>
            <person name="Konishi M."/>
            <person name="Hatada Y."/>
            <person name="Horiuchi J."/>
        </authorList>
    </citation>
    <scope>NUCLEOTIDE SEQUENCE [LARGE SCALE GENOMIC DNA]</scope>
    <source>
        <strain evidence="3">SY62</strain>
    </source>
</reference>
<evidence type="ECO:0000313" key="2">
    <source>
        <dbReference type="EMBL" id="GAC96070.1"/>
    </source>
</evidence>
<keyword evidence="3" id="KW-1185">Reference proteome</keyword>
<organism evidence="2 3">
    <name type="scientific">Pseudozyma hubeiensis (strain SY62)</name>
    <name type="common">Yeast</name>
    <dbReference type="NCBI Taxonomy" id="1305764"/>
    <lineage>
        <taxon>Eukaryota</taxon>
        <taxon>Fungi</taxon>
        <taxon>Dikarya</taxon>
        <taxon>Basidiomycota</taxon>
        <taxon>Ustilaginomycotina</taxon>
        <taxon>Ustilaginomycetes</taxon>
        <taxon>Ustilaginales</taxon>
        <taxon>Ustilaginaceae</taxon>
        <taxon>Pseudozyma</taxon>
    </lineage>
</organism>
<evidence type="ECO:0000256" key="1">
    <source>
        <dbReference type="SAM" id="MobiDB-lite"/>
    </source>
</evidence>
<dbReference type="RefSeq" id="XP_012189657.1">
    <property type="nucleotide sequence ID" value="XM_012334267.1"/>
</dbReference>
<feature type="compositionally biased region" description="Polar residues" evidence="1">
    <location>
        <begin position="143"/>
        <end position="155"/>
    </location>
</feature>